<keyword evidence="5 6" id="KW-0949">S-adenosyl-L-methionine</keyword>
<evidence type="ECO:0000256" key="2">
    <source>
        <dbReference type="ARBA" id="ARBA00022552"/>
    </source>
</evidence>
<comment type="function">
    <text evidence="6">Specifically methylates the N7 position of guanine in position 527 of 16S rRNA.</text>
</comment>
<evidence type="ECO:0000313" key="8">
    <source>
        <dbReference type="Proteomes" id="UP000481421"/>
    </source>
</evidence>
<dbReference type="AlphaFoldDB" id="A0A6B3RPJ8"/>
<dbReference type="EMBL" id="JAAIKE010000007">
    <property type="protein sequence ID" value="NEX48094.1"/>
    <property type="molecule type" value="Genomic_DNA"/>
</dbReference>
<keyword evidence="4 6" id="KW-0808">Transferase</keyword>
<keyword evidence="2 6" id="KW-0698">rRNA processing</keyword>
<comment type="similarity">
    <text evidence="6">Belongs to the methyltransferase superfamily. RNA methyltransferase RsmG family.</text>
</comment>
<comment type="caution">
    <text evidence="6">Lacks conserved residue(s) required for the propagation of feature annotation.</text>
</comment>
<proteinExistence type="inferred from homology"/>
<dbReference type="RefSeq" id="WP_164614456.1">
    <property type="nucleotide sequence ID" value="NZ_JAAIKE010000007.1"/>
</dbReference>
<dbReference type="GO" id="GO:0005829">
    <property type="term" value="C:cytosol"/>
    <property type="evidence" value="ECO:0007669"/>
    <property type="project" value="TreeGrafter"/>
</dbReference>
<dbReference type="GO" id="GO:0070043">
    <property type="term" value="F:rRNA (guanine-N7-)-methyltransferase activity"/>
    <property type="evidence" value="ECO:0007669"/>
    <property type="project" value="UniProtKB-UniRule"/>
</dbReference>
<evidence type="ECO:0000256" key="6">
    <source>
        <dbReference type="HAMAP-Rule" id="MF_00074"/>
    </source>
</evidence>
<dbReference type="EC" id="2.1.1.170" evidence="6"/>
<comment type="caution">
    <text evidence="7">The sequence shown here is derived from an EMBL/GenBank/DDBJ whole genome shotgun (WGS) entry which is preliminary data.</text>
</comment>
<evidence type="ECO:0000256" key="3">
    <source>
        <dbReference type="ARBA" id="ARBA00022603"/>
    </source>
</evidence>
<dbReference type="Proteomes" id="UP000481421">
    <property type="component" value="Unassembled WGS sequence"/>
</dbReference>
<feature type="binding site" evidence="6">
    <location>
        <position position="76"/>
    </location>
    <ligand>
        <name>S-adenosyl-L-methionine</name>
        <dbReference type="ChEBI" id="CHEBI:59789"/>
    </ligand>
</feature>
<evidence type="ECO:0000313" key="7">
    <source>
        <dbReference type="EMBL" id="NEX48094.1"/>
    </source>
</evidence>
<keyword evidence="3 6" id="KW-0489">Methyltransferase</keyword>
<evidence type="ECO:0000256" key="1">
    <source>
        <dbReference type="ARBA" id="ARBA00022490"/>
    </source>
</evidence>
<keyword evidence="1 6" id="KW-0963">Cytoplasm</keyword>
<dbReference type="NCBIfam" id="TIGR00138">
    <property type="entry name" value="rsmG_gidB"/>
    <property type="match status" value="1"/>
</dbReference>
<dbReference type="PANTHER" id="PTHR31760:SF0">
    <property type="entry name" value="S-ADENOSYL-L-METHIONINE-DEPENDENT METHYLTRANSFERASES SUPERFAMILY PROTEIN"/>
    <property type="match status" value="1"/>
</dbReference>
<name>A0A6B3RPJ8_9RHOB</name>
<feature type="binding site" evidence="6">
    <location>
        <position position="139"/>
    </location>
    <ligand>
        <name>S-adenosyl-L-methionine</name>
        <dbReference type="ChEBI" id="CHEBI:59789"/>
    </ligand>
</feature>
<dbReference type="Pfam" id="PF02527">
    <property type="entry name" value="GidB"/>
    <property type="match status" value="1"/>
</dbReference>
<evidence type="ECO:0000256" key="4">
    <source>
        <dbReference type="ARBA" id="ARBA00022679"/>
    </source>
</evidence>
<dbReference type="Gene3D" id="3.40.50.150">
    <property type="entry name" value="Vaccinia Virus protein VP39"/>
    <property type="match status" value="1"/>
</dbReference>
<gene>
    <name evidence="6 7" type="primary">rsmG</name>
    <name evidence="7" type="ORF">G3572_17935</name>
</gene>
<feature type="binding site" evidence="6">
    <location>
        <begin position="125"/>
        <end position="126"/>
    </location>
    <ligand>
        <name>S-adenosyl-L-methionine</name>
        <dbReference type="ChEBI" id="CHEBI:59789"/>
    </ligand>
</feature>
<feature type="binding site" evidence="6">
    <location>
        <position position="71"/>
    </location>
    <ligand>
        <name>S-adenosyl-L-methionine</name>
        <dbReference type="ChEBI" id="CHEBI:59789"/>
    </ligand>
</feature>
<keyword evidence="8" id="KW-1185">Reference proteome</keyword>
<comment type="catalytic activity">
    <reaction evidence="6">
        <text>guanosine(527) in 16S rRNA + S-adenosyl-L-methionine = N(7)-methylguanosine(527) in 16S rRNA + S-adenosyl-L-homocysteine</text>
        <dbReference type="Rhea" id="RHEA:42732"/>
        <dbReference type="Rhea" id="RHEA-COMP:10209"/>
        <dbReference type="Rhea" id="RHEA-COMP:10210"/>
        <dbReference type="ChEBI" id="CHEBI:57856"/>
        <dbReference type="ChEBI" id="CHEBI:59789"/>
        <dbReference type="ChEBI" id="CHEBI:74269"/>
        <dbReference type="ChEBI" id="CHEBI:74480"/>
        <dbReference type="EC" id="2.1.1.170"/>
    </reaction>
</comment>
<accession>A0A6B3RPJ8</accession>
<dbReference type="SUPFAM" id="SSF53335">
    <property type="entry name" value="S-adenosyl-L-methionine-dependent methyltransferases"/>
    <property type="match status" value="1"/>
</dbReference>
<reference evidence="7 8" key="1">
    <citation type="submission" date="2020-02" db="EMBL/GenBank/DDBJ databases">
        <title>Rhodobacter algicola sp. nov., isolated from microalga culture.</title>
        <authorList>
            <person name="Park C.-Y."/>
        </authorList>
    </citation>
    <scope>NUCLEOTIDE SEQUENCE [LARGE SCALE GENOMIC DNA]</scope>
    <source>
        <strain evidence="7 8">ETT8</strain>
    </source>
</reference>
<dbReference type="HAMAP" id="MF_00074">
    <property type="entry name" value="16SrRNA_methyltr_G"/>
    <property type="match status" value="1"/>
</dbReference>
<dbReference type="PANTHER" id="PTHR31760">
    <property type="entry name" value="S-ADENOSYL-L-METHIONINE-DEPENDENT METHYLTRANSFERASES SUPERFAMILY PROTEIN"/>
    <property type="match status" value="1"/>
</dbReference>
<sequence length="206" mass="22870">MAQKSTSAERIVSRETDEKLLLLERLVQKWNPIINLVSKESLKTIRSRHIDDSMQIFRLAHFRGGVWCDLGSGGGFPGLVVAIMMAEEGVGGRVVLVEADQRKSAFLREAARQLEVTVEVFTERIERVPPLGAAVLSARALAGLPRLCEFANLHMATNGVALFPKGVRYQDEITQAKAAWVFDLTVHQSVTERASAVLEIRNIRHV</sequence>
<dbReference type="InterPro" id="IPR003682">
    <property type="entry name" value="rRNA_ssu_MeTfrase_G"/>
</dbReference>
<dbReference type="InterPro" id="IPR029063">
    <property type="entry name" value="SAM-dependent_MTases_sf"/>
</dbReference>
<organism evidence="7 8">
    <name type="scientific">Pseudotabrizicola algicola</name>
    <dbReference type="NCBI Taxonomy" id="2709381"/>
    <lineage>
        <taxon>Bacteria</taxon>
        <taxon>Pseudomonadati</taxon>
        <taxon>Pseudomonadota</taxon>
        <taxon>Alphaproteobacteria</taxon>
        <taxon>Rhodobacterales</taxon>
        <taxon>Paracoccaceae</taxon>
        <taxon>Pseudotabrizicola</taxon>
    </lineage>
</organism>
<evidence type="ECO:0000256" key="5">
    <source>
        <dbReference type="ARBA" id="ARBA00022691"/>
    </source>
</evidence>
<dbReference type="PIRSF" id="PIRSF003078">
    <property type="entry name" value="GidB"/>
    <property type="match status" value="1"/>
</dbReference>
<protein>
    <recommendedName>
        <fullName evidence="6">Ribosomal RNA small subunit methyltransferase G</fullName>
        <ecNumber evidence="6">2.1.1.170</ecNumber>
    </recommendedName>
    <alternativeName>
        <fullName evidence="6">16S rRNA 7-methylguanosine methyltransferase</fullName>
        <shortName evidence="6">16S rRNA m7G methyltransferase</shortName>
    </alternativeName>
</protein>
<comment type="subcellular location">
    <subcellularLocation>
        <location evidence="6">Cytoplasm</location>
    </subcellularLocation>
</comment>